<dbReference type="AlphaFoldDB" id="A0A934VBH4"/>
<gene>
    <name evidence="1" type="ORF">JIN81_10165</name>
</gene>
<reference evidence="1" key="1">
    <citation type="submission" date="2021-01" db="EMBL/GenBank/DDBJ databases">
        <title>Modified the classification status of verrucomicrobia.</title>
        <authorList>
            <person name="Feng X."/>
        </authorList>
    </citation>
    <scope>NUCLEOTIDE SEQUENCE</scope>
    <source>
        <strain evidence="1">KCTC 22201</strain>
    </source>
</reference>
<evidence type="ECO:0000313" key="2">
    <source>
        <dbReference type="Proteomes" id="UP000658278"/>
    </source>
</evidence>
<dbReference type="Proteomes" id="UP000658278">
    <property type="component" value="Unassembled WGS sequence"/>
</dbReference>
<dbReference type="EMBL" id="JAENII010000007">
    <property type="protein sequence ID" value="MBK1827388.1"/>
    <property type="molecule type" value="Genomic_DNA"/>
</dbReference>
<proteinExistence type="predicted"/>
<evidence type="ECO:0000313" key="1">
    <source>
        <dbReference type="EMBL" id="MBK1827388.1"/>
    </source>
</evidence>
<name>A0A934VBH4_9BACT</name>
<protein>
    <submittedName>
        <fullName evidence="1">Type II secretion system protein</fullName>
    </submittedName>
</protein>
<accession>A0A934VBH4</accession>
<comment type="caution">
    <text evidence="1">The sequence shown here is derived from an EMBL/GenBank/DDBJ whole genome shotgun (WGS) entry which is preliminary data.</text>
</comment>
<sequence length="141" mass="15592">MRRSPKSSKRAGFLLMEVILALGIFGIAATAFAIALGRTADAAAMAQRRMQIGRILESALTEALSMPALEEGTTSVTLDEEIGGAQVEVDTLIEPLLEMENQDGQLLQQMFRIQVSAHWYDGGAWMEETAETWRYARLYQP</sequence>
<organism evidence="1 2">
    <name type="scientific">Haloferula rosea</name>
    <dbReference type="NCBI Taxonomy" id="490093"/>
    <lineage>
        <taxon>Bacteria</taxon>
        <taxon>Pseudomonadati</taxon>
        <taxon>Verrucomicrobiota</taxon>
        <taxon>Verrucomicrobiia</taxon>
        <taxon>Verrucomicrobiales</taxon>
        <taxon>Verrucomicrobiaceae</taxon>
        <taxon>Haloferula</taxon>
    </lineage>
</organism>
<dbReference type="RefSeq" id="WP_200278840.1">
    <property type="nucleotide sequence ID" value="NZ_JAENII010000007.1"/>
</dbReference>
<keyword evidence="2" id="KW-1185">Reference proteome</keyword>